<proteinExistence type="inferred from homology"/>
<dbReference type="PROSITE" id="PS00373">
    <property type="entry name" value="GART"/>
    <property type="match status" value="1"/>
</dbReference>
<evidence type="ECO:0000259" key="9">
    <source>
        <dbReference type="Pfam" id="PF00551"/>
    </source>
</evidence>
<dbReference type="STRING" id="768679.TTX_1968"/>
<dbReference type="InterPro" id="IPR036477">
    <property type="entry name" value="Formyl_transf_N_sf"/>
</dbReference>
<name>G4RLY7_THETK</name>
<dbReference type="GeneID" id="11262854"/>
<dbReference type="PATRIC" id="fig|768679.9.peg.1991"/>
<evidence type="ECO:0000256" key="3">
    <source>
        <dbReference type="ARBA" id="ARBA00022679"/>
    </source>
</evidence>
<keyword evidence="3 10" id="KW-0808">Transferase</keyword>
<dbReference type="Proteomes" id="UP000002654">
    <property type="component" value="Chromosome"/>
</dbReference>
<accession>G4RLY7</accession>
<evidence type="ECO:0000313" key="10">
    <source>
        <dbReference type="EMBL" id="CCC82582.1"/>
    </source>
</evidence>
<protein>
    <recommendedName>
        <fullName evidence="2">phosphoribosylglycinamide formyltransferase 1</fullName>
        <ecNumber evidence="2">2.1.2.2</ecNumber>
    </recommendedName>
    <alternativeName>
        <fullName evidence="7">5'-phosphoribosylglycinamide transformylase</fullName>
    </alternativeName>
    <alternativeName>
        <fullName evidence="6">GAR transformylase</fullName>
    </alternativeName>
</protein>
<dbReference type="Gene3D" id="3.40.50.170">
    <property type="entry name" value="Formyl transferase, N-terminal domain"/>
    <property type="match status" value="1"/>
</dbReference>
<keyword evidence="11" id="KW-1185">Reference proteome</keyword>
<dbReference type="SUPFAM" id="SSF53328">
    <property type="entry name" value="Formyltransferase"/>
    <property type="match status" value="1"/>
</dbReference>
<keyword evidence="4" id="KW-0658">Purine biosynthesis</keyword>
<comment type="similarity">
    <text evidence="5">Belongs to the GART family.</text>
</comment>
<evidence type="ECO:0000256" key="6">
    <source>
        <dbReference type="ARBA" id="ARBA00041324"/>
    </source>
</evidence>
<dbReference type="PANTHER" id="PTHR43369:SF2">
    <property type="entry name" value="PHOSPHORIBOSYLGLYCINAMIDE FORMYLTRANSFERASE"/>
    <property type="match status" value="1"/>
</dbReference>
<comment type="catalytic activity">
    <reaction evidence="8">
        <text>N(1)-(5-phospho-beta-D-ribosyl)glycinamide + (6R)-10-formyltetrahydrofolate = N(2)-formyl-N(1)-(5-phospho-beta-D-ribosyl)glycinamide + (6S)-5,6,7,8-tetrahydrofolate + H(+)</text>
        <dbReference type="Rhea" id="RHEA:15053"/>
        <dbReference type="ChEBI" id="CHEBI:15378"/>
        <dbReference type="ChEBI" id="CHEBI:57453"/>
        <dbReference type="ChEBI" id="CHEBI:143788"/>
        <dbReference type="ChEBI" id="CHEBI:147286"/>
        <dbReference type="ChEBI" id="CHEBI:195366"/>
        <dbReference type="EC" id="2.1.2.2"/>
    </reaction>
</comment>
<evidence type="ECO:0000256" key="2">
    <source>
        <dbReference type="ARBA" id="ARBA00012254"/>
    </source>
</evidence>
<evidence type="ECO:0000256" key="5">
    <source>
        <dbReference type="ARBA" id="ARBA00038440"/>
    </source>
</evidence>
<dbReference type="PANTHER" id="PTHR43369">
    <property type="entry name" value="PHOSPHORIBOSYLGLYCINAMIDE FORMYLTRANSFERASE"/>
    <property type="match status" value="1"/>
</dbReference>
<dbReference type="GO" id="GO:0005737">
    <property type="term" value="C:cytoplasm"/>
    <property type="evidence" value="ECO:0007669"/>
    <property type="project" value="TreeGrafter"/>
</dbReference>
<gene>
    <name evidence="10" type="primary">purN</name>
    <name evidence="10" type="ordered locus">TTX_1968</name>
</gene>
<dbReference type="OrthoDB" id="27277at2157"/>
<evidence type="ECO:0000313" key="11">
    <source>
        <dbReference type="Proteomes" id="UP000002654"/>
    </source>
</evidence>
<feature type="domain" description="Formyl transferase N-terminal" evidence="9">
    <location>
        <begin position="1"/>
        <end position="193"/>
    </location>
</feature>
<dbReference type="Pfam" id="PF00551">
    <property type="entry name" value="Formyl_trans_N"/>
    <property type="match status" value="1"/>
</dbReference>
<evidence type="ECO:0000256" key="1">
    <source>
        <dbReference type="ARBA" id="ARBA00005054"/>
    </source>
</evidence>
<organism evidence="10 11">
    <name type="scientific">Thermoproteus tenax (strain ATCC 35583 / DSM 2078 / JCM 9277 / NBRC 100435 / Kra 1)</name>
    <dbReference type="NCBI Taxonomy" id="768679"/>
    <lineage>
        <taxon>Archaea</taxon>
        <taxon>Thermoproteota</taxon>
        <taxon>Thermoprotei</taxon>
        <taxon>Thermoproteales</taxon>
        <taxon>Thermoproteaceae</taxon>
        <taxon>Thermoproteus</taxon>
    </lineage>
</organism>
<dbReference type="PaxDb" id="768679-TTX_1968"/>
<reference evidence="10 11" key="1">
    <citation type="journal article" date="2011" name="PLoS ONE">
        <title>The complete genome sequence of Thermoproteus tenax: a physiologically versatile member of the Crenarchaeota.</title>
        <authorList>
            <person name="Siebers B."/>
            <person name="Zaparty M."/>
            <person name="Raddatz G."/>
            <person name="Tjaden B."/>
            <person name="Albers S.V."/>
            <person name="Bell S.D."/>
            <person name="Blombach F."/>
            <person name="Kletzin A."/>
            <person name="Kyrpides N."/>
            <person name="Lanz C."/>
            <person name="Plagens A."/>
            <person name="Rampp M."/>
            <person name="Rosinus A."/>
            <person name="von Jan M."/>
            <person name="Makarova K.S."/>
            <person name="Klenk H.P."/>
            <person name="Schuster S.C."/>
            <person name="Hensel R."/>
        </authorList>
    </citation>
    <scope>NUCLEOTIDE SEQUENCE [LARGE SCALE GENOMIC DNA]</scope>
    <source>
        <strain evidence="11">ATCC 35583 / DSM 2078 / JCM 9277 / NBRC 100435 / Kra 1</strain>
    </source>
</reference>
<dbReference type="GO" id="GO:0004644">
    <property type="term" value="F:phosphoribosylglycinamide formyltransferase activity"/>
    <property type="evidence" value="ECO:0007669"/>
    <property type="project" value="UniProtKB-EC"/>
</dbReference>
<dbReference type="eggNOG" id="arCOG02825">
    <property type="taxonomic scope" value="Archaea"/>
</dbReference>
<dbReference type="RefSeq" id="WP_014127835.1">
    <property type="nucleotide sequence ID" value="NC_016070.1"/>
</dbReference>
<evidence type="ECO:0000256" key="7">
    <source>
        <dbReference type="ARBA" id="ARBA00041682"/>
    </source>
</evidence>
<dbReference type="EC" id="2.1.2.2" evidence="2"/>
<dbReference type="KEGG" id="ttn:TTX_1968"/>
<comment type="pathway">
    <text evidence="1">Purine metabolism; IMP biosynthesis via de novo pathway; N(2)-formyl-N(1)-(5-phospho-D-ribosyl)glycinamide from N(1)-(5-phospho-D-ribosyl)glycinamide (10-formyl THF route): step 1/1.</text>
</comment>
<dbReference type="AlphaFoldDB" id="G4RLY7"/>
<dbReference type="HOGENOM" id="CLU_038395_1_3_2"/>
<dbReference type="GO" id="GO:0006189">
    <property type="term" value="P:'de novo' IMP biosynthetic process"/>
    <property type="evidence" value="ECO:0007669"/>
    <property type="project" value="TreeGrafter"/>
</dbReference>
<dbReference type="EMBL" id="FN869859">
    <property type="protein sequence ID" value="CCC82582.1"/>
    <property type="molecule type" value="Genomic_DNA"/>
</dbReference>
<evidence type="ECO:0000256" key="8">
    <source>
        <dbReference type="ARBA" id="ARBA00047664"/>
    </source>
</evidence>
<dbReference type="InterPro" id="IPR001555">
    <property type="entry name" value="GART_AS"/>
</dbReference>
<sequence>MRLGILASWRGTNFKAIVDHIRLGVLRGVDIALLIYSDQDAPVRKIAEEYGIESLYIKHKGVPRPKREEEIAQALRDSGVDYVALAGYDYILGRAVLEKFKWRVLNIHPSLLPFAGGKGMYGLRVHMEVYKSGARVTGPTVHLVDESVDGGPILDQWPVYIGDIYALELPYERKIELIADRVLIYEHRLYSRVLQAVADGLLDIYREVVKVPTVVEENNRVIYREEEREVWRARLRYTRQWLEDWEERQRAYIELQLREWSNAGKDLGVILGYGRLD</sequence>
<dbReference type="InterPro" id="IPR002376">
    <property type="entry name" value="Formyl_transf_N"/>
</dbReference>
<evidence type="ECO:0000256" key="4">
    <source>
        <dbReference type="ARBA" id="ARBA00022755"/>
    </source>
</evidence>